<sequence>MHGHGVRGLILAATATTALAVFLAGCSEGDSPSGAVSKAASAASEAGDALASATAEAGQKFDDVKNGVDAKGDVKLDGKVTSDADGRATVKLTATNSASATKSYVVQVDFRDKDGNLLGVSVVTVSDVAKGASKDATARTNRSLSGDVTAGVARAVRY</sequence>
<reference evidence="3" key="1">
    <citation type="journal article" date="2019" name="Int. J. Syst. Evol. Microbiol.">
        <title>The Global Catalogue of Microorganisms (GCM) 10K type strain sequencing project: providing services to taxonomists for standard genome sequencing and annotation.</title>
        <authorList>
            <consortium name="The Broad Institute Genomics Platform"/>
            <consortium name="The Broad Institute Genome Sequencing Center for Infectious Disease"/>
            <person name="Wu L."/>
            <person name="Ma J."/>
        </authorList>
    </citation>
    <scope>NUCLEOTIDE SEQUENCE [LARGE SCALE GENOMIC DNA]</scope>
    <source>
        <strain evidence="3">JCM 18409</strain>
    </source>
</reference>
<dbReference type="PROSITE" id="PS51257">
    <property type="entry name" value="PROKAR_LIPOPROTEIN"/>
    <property type="match status" value="1"/>
</dbReference>
<comment type="caution">
    <text evidence="2">The sequence shown here is derived from an EMBL/GenBank/DDBJ whole genome shotgun (WGS) entry which is preliminary data.</text>
</comment>
<dbReference type="EMBL" id="BAABKB010000002">
    <property type="protein sequence ID" value="GAA5001074.1"/>
    <property type="molecule type" value="Genomic_DNA"/>
</dbReference>
<dbReference type="RefSeq" id="WP_345643313.1">
    <property type="nucleotide sequence ID" value="NZ_BAABKB010000002.1"/>
</dbReference>
<feature type="chain" id="PRO_5047203870" description="Lipoprotein" evidence="1">
    <location>
        <begin position="21"/>
        <end position="158"/>
    </location>
</feature>
<feature type="signal peptide" evidence="1">
    <location>
        <begin position="1"/>
        <end position="20"/>
    </location>
</feature>
<accession>A0ABP9IM37</accession>
<name>A0ABP9IM37_9ACTN</name>
<proteinExistence type="predicted"/>
<gene>
    <name evidence="2" type="ORF">GCM10023335_15590</name>
</gene>
<evidence type="ECO:0000313" key="3">
    <source>
        <dbReference type="Proteomes" id="UP001501759"/>
    </source>
</evidence>
<protein>
    <recommendedName>
        <fullName evidence="4">Lipoprotein</fullName>
    </recommendedName>
</protein>
<evidence type="ECO:0000313" key="2">
    <source>
        <dbReference type="EMBL" id="GAA5001074.1"/>
    </source>
</evidence>
<keyword evidence="3" id="KW-1185">Reference proteome</keyword>
<organism evidence="2 3">
    <name type="scientific">Streptomyces siamensis</name>
    <dbReference type="NCBI Taxonomy" id="1274986"/>
    <lineage>
        <taxon>Bacteria</taxon>
        <taxon>Bacillati</taxon>
        <taxon>Actinomycetota</taxon>
        <taxon>Actinomycetes</taxon>
        <taxon>Kitasatosporales</taxon>
        <taxon>Streptomycetaceae</taxon>
        <taxon>Streptomyces</taxon>
    </lineage>
</organism>
<evidence type="ECO:0000256" key="1">
    <source>
        <dbReference type="SAM" id="SignalP"/>
    </source>
</evidence>
<keyword evidence="1" id="KW-0732">Signal</keyword>
<evidence type="ECO:0008006" key="4">
    <source>
        <dbReference type="Google" id="ProtNLM"/>
    </source>
</evidence>
<dbReference type="Proteomes" id="UP001501759">
    <property type="component" value="Unassembled WGS sequence"/>
</dbReference>